<dbReference type="KEGG" id="fil:BN1229_v1_1961"/>
<dbReference type="EMBL" id="LN829119">
    <property type="protein sequence ID" value="CPR19006.1"/>
    <property type="molecule type" value="Genomic_DNA"/>
</dbReference>
<keyword evidence="2" id="KW-0808">Transferase</keyword>
<dbReference type="RefSeq" id="WP_046478055.1">
    <property type="nucleotide sequence ID" value="NZ_LN829118.1"/>
</dbReference>
<organism evidence="2 3">
    <name type="scientific">Candidatus Filomicrobium marinum</name>
    <dbReference type="NCBI Taxonomy" id="1608628"/>
    <lineage>
        <taxon>Bacteria</taxon>
        <taxon>Pseudomonadati</taxon>
        <taxon>Pseudomonadota</taxon>
        <taxon>Alphaproteobacteria</taxon>
        <taxon>Hyphomicrobiales</taxon>
        <taxon>Hyphomicrobiaceae</taxon>
        <taxon>Filomicrobium</taxon>
    </lineage>
</organism>
<dbReference type="KEGG" id="fiy:BN1229_v1_1963"/>
<feature type="domain" description="Glycosyltransferase 2-like" evidence="1">
    <location>
        <begin position="9"/>
        <end position="164"/>
    </location>
</feature>
<evidence type="ECO:0000259" key="1">
    <source>
        <dbReference type="Pfam" id="PF00535"/>
    </source>
</evidence>
<evidence type="ECO:0000313" key="2">
    <source>
        <dbReference type="EMBL" id="CPR19006.1"/>
    </source>
</evidence>
<dbReference type="GO" id="GO:0016740">
    <property type="term" value="F:transferase activity"/>
    <property type="evidence" value="ECO:0007669"/>
    <property type="project" value="UniProtKB-KW"/>
</dbReference>
<reference evidence="3" key="1">
    <citation type="submission" date="2015-02" db="EMBL/GenBank/DDBJ databases">
        <authorList>
            <person name="Chooi Y.-H."/>
        </authorList>
    </citation>
    <scope>NUCLEOTIDE SEQUENCE [LARGE SCALE GENOMIC DNA]</scope>
    <source>
        <strain evidence="3">strain Y</strain>
    </source>
</reference>
<dbReference type="AlphaFoldDB" id="A0A0D6JFX6"/>
<dbReference type="InterPro" id="IPR029044">
    <property type="entry name" value="Nucleotide-diphossugar_trans"/>
</dbReference>
<dbReference type="SUPFAM" id="SSF53448">
    <property type="entry name" value="Nucleotide-diphospho-sugar transferases"/>
    <property type="match status" value="1"/>
</dbReference>
<dbReference type="Proteomes" id="UP000033187">
    <property type="component" value="Chromosome 1"/>
</dbReference>
<dbReference type="PANTHER" id="PTHR48090:SF7">
    <property type="entry name" value="RFBJ PROTEIN"/>
    <property type="match status" value="1"/>
</dbReference>
<dbReference type="PANTHER" id="PTHR48090">
    <property type="entry name" value="UNDECAPRENYL-PHOSPHATE 4-DEOXY-4-FORMAMIDO-L-ARABINOSE TRANSFERASE-RELATED"/>
    <property type="match status" value="1"/>
</dbReference>
<accession>A0A0D6JFX6</accession>
<dbReference type="InterPro" id="IPR001173">
    <property type="entry name" value="Glyco_trans_2-like"/>
</dbReference>
<dbReference type="InterPro" id="IPR050256">
    <property type="entry name" value="Glycosyltransferase_2"/>
</dbReference>
<dbReference type="CDD" id="cd04179">
    <property type="entry name" value="DPM_DPG-synthase_like"/>
    <property type="match status" value="1"/>
</dbReference>
<proteinExistence type="predicted"/>
<name>A0A0D6JFX6_9HYPH</name>
<keyword evidence="3" id="KW-1185">Reference proteome</keyword>
<dbReference type="Gene3D" id="3.90.550.10">
    <property type="entry name" value="Spore Coat Polysaccharide Biosynthesis Protein SpsA, Chain A"/>
    <property type="match status" value="1"/>
</dbReference>
<sequence>MRNGYAVGVVIPALNEEAAVSKVIAAIPSWVDAIVVSDNGSRDRTAYVARAAGARVIREPQPGYGAACLAGIGALPPCDIIVFLDGDYSDHPEDMPSLVDPIIADEGELVIGSRTLGRRELGALTPQQIFGNWLATWLIRLIWGARFTDIGPFRAIKRSVLERLAMADRDYGWTVEMQVKAAQLGLRTLEAPVQYRRRIGISKISGTLVGSVRAGVKILSLIGREALARPRQPCPERPLQ</sequence>
<protein>
    <submittedName>
        <fullName evidence="2">Glycosyl transferase family 2</fullName>
    </submittedName>
</protein>
<dbReference type="OrthoDB" id="9811222at2"/>
<evidence type="ECO:0000313" key="3">
    <source>
        <dbReference type="Proteomes" id="UP000033187"/>
    </source>
</evidence>
<gene>
    <name evidence="2" type="ORF">YBN1229_v1_1963</name>
</gene>
<dbReference type="Pfam" id="PF00535">
    <property type="entry name" value="Glycos_transf_2"/>
    <property type="match status" value="1"/>
</dbReference>